<dbReference type="EMBL" id="QLYR01000001">
    <property type="protein sequence ID" value="RAQ30184.1"/>
    <property type="molecule type" value="Genomic_DNA"/>
</dbReference>
<evidence type="ECO:0000313" key="6">
    <source>
        <dbReference type="Proteomes" id="UP000249377"/>
    </source>
</evidence>
<keyword evidence="3 5" id="KW-0808">Transferase</keyword>
<dbReference type="AlphaFoldDB" id="A0A328UJM4"/>
<sequence length="371" mass="41810">MKVLILSCNTGQGHNTAGKALVEYFSDRGYTCEMRDALEFASKKTSRIVSNAYIKLATHSPAIFGLAYYAGGKISSDKHKSVVYGANIRYANRLGRYIVQQKFDAVVMPHLFPAEAVTYLRRKHKLEDVRLYAVATDYACIPFWEETELDGYFIPHEDLTEEFIRRGISRNKLIPTGIPVSKRFSLPADRAHARTILNFSGVRRIYLVMTGSMGFGNVQVLSDGLLPLCGDDDRIIVMGGNNTKLKEKLRRRYADEPRVLVLDFTREVDRYMQACDVLFTKPGGLTSTEAAVRNVPLIHTSPIPGCETINADFFSSRGLSFCLRNMGELESLVKSLTEEEPVRQKMLEAQRREINAFAGDGICDYIEVHKR</sequence>
<comment type="similarity">
    <text evidence="1">Belongs to the glycosyltransferase 28 family.</text>
</comment>
<dbReference type="GO" id="GO:0016020">
    <property type="term" value="C:membrane"/>
    <property type="evidence" value="ECO:0007669"/>
    <property type="project" value="GOC"/>
</dbReference>
<accession>A0A328UJM4</accession>
<dbReference type="Gene3D" id="3.40.50.2000">
    <property type="entry name" value="Glycogen Phosphorylase B"/>
    <property type="match status" value="1"/>
</dbReference>
<evidence type="ECO:0000259" key="4">
    <source>
        <dbReference type="Pfam" id="PF06925"/>
    </source>
</evidence>
<dbReference type="SUPFAM" id="SSF53756">
    <property type="entry name" value="UDP-Glycosyltransferase/glycogen phosphorylase"/>
    <property type="match status" value="1"/>
</dbReference>
<reference evidence="5 6" key="1">
    <citation type="submission" date="2018-06" db="EMBL/GenBank/DDBJ databases">
        <title>Noncontiguous genome sequence of Ruminococcaceae bacterium ASD2818.</title>
        <authorList>
            <person name="Chaplin A.V."/>
            <person name="Sokolova S.R."/>
            <person name="Kochetkova T.O."/>
            <person name="Goltsov A.Y."/>
            <person name="Trofimov D.Y."/>
            <person name="Efimov B.A."/>
        </authorList>
    </citation>
    <scope>NUCLEOTIDE SEQUENCE [LARGE SCALE GENOMIC DNA]</scope>
    <source>
        <strain evidence="5 6">ASD2818</strain>
    </source>
</reference>
<dbReference type="RefSeq" id="WP_112331381.1">
    <property type="nucleotide sequence ID" value="NZ_QLYR01000001.1"/>
</dbReference>
<dbReference type="Pfam" id="PF06925">
    <property type="entry name" value="MGDG_synth"/>
    <property type="match status" value="1"/>
</dbReference>
<evidence type="ECO:0000256" key="2">
    <source>
        <dbReference type="ARBA" id="ARBA00022676"/>
    </source>
</evidence>
<dbReference type="GO" id="GO:0016758">
    <property type="term" value="F:hexosyltransferase activity"/>
    <property type="evidence" value="ECO:0007669"/>
    <property type="project" value="InterPro"/>
</dbReference>
<dbReference type="GO" id="GO:0009247">
    <property type="term" value="P:glycolipid biosynthetic process"/>
    <property type="evidence" value="ECO:0007669"/>
    <property type="project" value="InterPro"/>
</dbReference>
<organism evidence="5 6">
    <name type="scientific">Hydrogeniiclostridium mannosilyticum</name>
    <dbReference type="NCBI Taxonomy" id="2764322"/>
    <lineage>
        <taxon>Bacteria</taxon>
        <taxon>Bacillati</taxon>
        <taxon>Bacillota</taxon>
        <taxon>Clostridia</taxon>
        <taxon>Eubacteriales</taxon>
        <taxon>Acutalibacteraceae</taxon>
        <taxon>Hydrogeniiclostridium</taxon>
    </lineage>
</organism>
<evidence type="ECO:0000256" key="3">
    <source>
        <dbReference type="ARBA" id="ARBA00022679"/>
    </source>
</evidence>
<keyword evidence="2" id="KW-0328">Glycosyltransferase</keyword>
<comment type="caution">
    <text evidence="5">The sequence shown here is derived from an EMBL/GenBank/DDBJ whole genome shotgun (WGS) entry which is preliminary data.</text>
</comment>
<dbReference type="PANTHER" id="PTHR43025:SF3">
    <property type="entry name" value="MONOGALACTOSYLDIACYLGLYCEROL SYNTHASE 1, CHLOROPLASTIC"/>
    <property type="match status" value="1"/>
</dbReference>
<dbReference type="InterPro" id="IPR009695">
    <property type="entry name" value="Diacylglyc_glucosyltr_N"/>
</dbReference>
<gene>
    <name evidence="5" type="ORF">DPQ25_01360</name>
</gene>
<feature type="domain" description="Diacylglycerol glucosyltransferase N-terminal" evidence="4">
    <location>
        <begin position="14"/>
        <end position="180"/>
    </location>
</feature>
<protein>
    <submittedName>
        <fullName evidence="5">Glycosyl transferase</fullName>
    </submittedName>
</protein>
<dbReference type="Proteomes" id="UP000249377">
    <property type="component" value="Unassembled WGS sequence"/>
</dbReference>
<keyword evidence="6" id="KW-1185">Reference proteome</keyword>
<proteinExistence type="inferred from homology"/>
<name>A0A328UJM4_9FIRM</name>
<evidence type="ECO:0000313" key="5">
    <source>
        <dbReference type="EMBL" id="RAQ30184.1"/>
    </source>
</evidence>
<dbReference type="InterPro" id="IPR050519">
    <property type="entry name" value="Glycosyltransf_28_UgtP"/>
</dbReference>
<evidence type="ECO:0000256" key="1">
    <source>
        <dbReference type="ARBA" id="ARBA00006962"/>
    </source>
</evidence>
<dbReference type="PANTHER" id="PTHR43025">
    <property type="entry name" value="MONOGALACTOSYLDIACYLGLYCEROL SYNTHASE"/>
    <property type="match status" value="1"/>
</dbReference>